<feature type="transmembrane region" description="Helical" evidence="6">
    <location>
        <begin position="256"/>
        <end position="279"/>
    </location>
</feature>
<dbReference type="PANTHER" id="PTHR12778:SF10">
    <property type="entry name" value="MAJOR FACILITATOR SUPERFAMILY DOMAIN-CONTAINING PROTEIN 3"/>
    <property type="match status" value="1"/>
</dbReference>
<dbReference type="Pfam" id="PF07690">
    <property type="entry name" value="MFS_1"/>
    <property type="match status" value="1"/>
</dbReference>
<evidence type="ECO:0000313" key="8">
    <source>
        <dbReference type="Proteomes" id="UP001161276"/>
    </source>
</evidence>
<feature type="transmembrane region" description="Helical" evidence="6">
    <location>
        <begin position="286"/>
        <end position="307"/>
    </location>
</feature>
<dbReference type="AlphaFoldDB" id="A0AA43AX99"/>
<keyword evidence="5 6" id="KW-0472">Membrane</keyword>
<dbReference type="Proteomes" id="UP001161276">
    <property type="component" value="Unassembled WGS sequence"/>
</dbReference>
<keyword evidence="4 6" id="KW-1133">Transmembrane helix</keyword>
<dbReference type="Gene3D" id="1.20.1250.20">
    <property type="entry name" value="MFS general substrate transporter like domains"/>
    <property type="match status" value="1"/>
</dbReference>
<feature type="transmembrane region" description="Helical" evidence="6">
    <location>
        <begin position="12"/>
        <end position="34"/>
    </location>
</feature>
<comment type="subcellular location">
    <subcellularLocation>
        <location evidence="1">Membrane</location>
        <topology evidence="1">Multi-pass membrane protein</topology>
    </subcellularLocation>
</comment>
<name>A0AA43AX99_9BURK</name>
<feature type="transmembrane region" description="Helical" evidence="6">
    <location>
        <begin position="351"/>
        <end position="371"/>
    </location>
</feature>
<dbReference type="RefSeq" id="WP_280025989.1">
    <property type="nucleotide sequence ID" value="NZ_JAOCKG010000002.1"/>
</dbReference>
<dbReference type="EMBL" id="JAOCKG010000002">
    <property type="protein sequence ID" value="MDH2049731.1"/>
    <property type="molecule type" value="Genomic_DNA"/>
</dbReference>
<gene>
    <name evidence="7" type="ORF">N5K24_04970</name>
</gene>
<evidence type="ECO:0000256" key="6">
    <source>
        <dbReference type="SAM" id="Phobius"/>
    </source>
</evidence>
<dbReference type="GO" id="GO:0016020">
    <property type="term" value="C:membrane"/>
    <property type="evidence" value="ECO:0007669"/>
    <property type="project" value="UniProtKB-SubCell"/>
</dbReference>
<keyword evidence="2" id="KW-0813">Transport</keyword>
<feature type="transmembrane region" description="Helical" evidence="6">
    <location>
        <begin position="225"/>
        <end position="244"/>
    </location>
</feature>
<evidence type="ECO:0000256" key="3">
    <source>
        <dbReference type="ARBA" id="ARBA00022692"/>
    </source>
</evidence>
<evidence type="ECO:0000256" key="1">
    <source>
        <dbReference type="ARBA" id="ARBA00004141"/>
    </source>
</evidence>
<organism evidence="7 8">
    <name type="scientific">Achromobacter marplatensis</name>
    <dbReference type="NCBI Taxonomy" id="470868"/>
    <lineage>
        <taxon>Bacteria</taxon>
        <taxon>Pseudomonadati</taxon>
        <taxon>Pseudomonadota</taxon>
        <taxon>Betaproteobacteria</taxon>
        <taxon>Burkholderiales</taxon>
        <taxon>Alcaligenaceae</taxon>
        <taxon>Achromobacter</taxon>
    </lineage>
</organism>
<evidence type="ECO:0000313" key="7">
    <source>
        <dbReference type="EMBL" id="MDH2049731.1"/>
    </source>
</evidence>
<evidence type="ECO:0000256" key="4">
    <source>
        <dbReference type="ARBA" id="ARBA00022989"/>
    </source>
</evidence>
<dbReference type="GO" id="GO:0022857">
    <property type="term" value="F:transmembrane transporter activity"/>
    <property type="evidence" value="ECO:0007669"/>
    <property type="project" value="InterPro"/>
</dbReference>
<reference evidence="7" key="1">
    <citation type="submission" date="2022-09" db="EMBL/GenBank/DDBJ databases">
        <title>Intensive care unit water sources are persistently colonized with multi-drug resistant bacteria and are the site of extensive horizontal gene transfer of antibiotic resistance genes.</title>
        <authorList>
            <person name="Diorio-Toth L."/>
        </authorList>
    </citation>
    <scope>NUCLEOTIDE SEQUENCE</scope>
    <source>
        <strain evidence="7">GD03676</strain>
    </source>
</reference>
<protein>
    <submittedName>
        <fullName evidence="7">MFS transporter</fullName>
    </submittedName>
</protein>
<proteinExistence type="predicted"/>
<feature type="transmembrane region" description="Helical" evidence="6">
    <location>
        <begin position="151"/>
        <end position="169"/>
    </location>
</feature>
<feature type="transmembrane region" description="Helical" evidence="6">
    <location>
        <begin position="377"/>
        <end position="398"/>
    </location>
</feature>
<evidence type="ECO:0000256" key="2">
    <source>
        <dbReference type="ARBA" id="ARBA00022448"/>
    </source>
</evidence>
<dbReference type="InterPro" id="IPR011701">
    <property type="entry name" value="MFS"/>
</dbReference>
<feature type="transmembrane region" description="Helical" evidence="6">
    <location>
        <begin position="54"/>
        <end position="72"/>
    </location>
</feature>
<dbReference type="InterPro" id="IPR004752">
    <property type="entry name" value="AmpG_permease/AT-1"/>
</dbReference>
<dbReference type="PANTHER" id="PTHR12778">
    <property type="entry name" value="SOLUTE CARRIER FAMILY 33 ACETYL-COA TRANSPORTER -RELATED"/>
    <property type="match status" value="1"/>
</dbReference>
<accession>A0AA43AX99</accession>
<feature type="transmembrane region" description="Helical" evidence="6">
    <location>
        <begin position="313"/>
        <end position="339"/>
    </location>
</feature>
<feature type="transmembrane region" description="Helical" evidence="6">
    <location>
        <begin position="84"/>
        <end position="106"/>
    </location>
</feature>
<sequence>MTTRTTCARPPSPWLPLAAVAALYVSLGAVIGFVQGGIGPILRSKGVALASMGWVFALYLPFGLTFLWAPWIDRRALPWLGRRTGWIITAQAVGVAAVVGIAFGAALPVPTLYALALAATLSVSTMDVALDAWTVEHIPAAYRSAASGAKVGGMSLGAVFGGGLLVGVFPSVGWTGVFLLLAAVMALATVPVWMLQESGPGPHRRAPAQASLAAALRQPVMQSRLLRVSLVTCALMALFNMNRLMLVDLGVPLTRIGWVMGIAAPLANLAAAIATPWLLTRAAPRPVLWAFVGAAVASTTAIMAAVHGGHAGLAIAASVTAGACVAGIYIVLGGLILGWASGGQAATDYSLLYGVGRFIGTLALLGMPALIARAGWLPFYATAGIAAALSTAWLLSALPGRRPAPQA</sequence>
<dbReference type="InterPro" id="IPR036259">
    <property type="entry name" value="MFS_trans_sf"/>
</dbReference>
<evidence type="ECO:0000256" key="5">
    <source>
        <dbReference type="ARBA" id="ARBA00023136"/>
    </source>
</evidence>
<keyword evidence="3 6" id="KW-0812">Transmembrane</keyword>
<comment type="caution">
    <text evidence="7">The sequence shown here is derived from an EMBL/GenBank/DDBJ whole genome shotgun (WGS) entry which is preliminary data.</text>
</comment>
<dbReference type="SUPFAM" id="SSF103473">
    <property type="entry name" value="MFS general substrate transporter"/>
    <property type="match status" value="1"/>
</dbReference>
<feature type="transmembrane region" description="Helical" evidence="6">
    <location>
        <begin position="175"/>
        <end position="195"/>
    </location>
</feature>
<feature type="transmembrane region" description="Helical" evidence="6">
    <location>
        <begin position="112"/>
        <end position="130"/>
    </location>
</feature>